<protein>
    <submittedName>
        <fullName evidence="3">SRPBCC family protein</fullName>
    </submittedName>
</protein>
<name>A0A8B6X8V2_9BURK</name>
<reference evidence="3" key="1">
    <citation type="journal article" date="2008" name="BMC Evol. Biol.">
        <title>The Bet v 1 fold: an ancient, versatile scaffold for binding of large, hydrophobic ligands.</title>
        <authorList>
            <person name="Radauer C."/>
            <person name="Lackner P."/>
            <person name="Breiteneder H."/>
        </authorList>
    </citation>
    <scope>NUCLEOTIDE SEQUENCE</scope>
</reference>
<feature type="chain" id="PRO_5034892489" evidence="1">
    <location>
        <begin position="37"/>
        <end position="187"/>
    </location>
</feature>
<dbReference type="RefSeq" id="WP_051378779.1">
    <property type="nucleotide sequence ID" value="NZ_AXWS01000014.1"/>
</dbReference>
<dbReference type="CDD" id="cd07821">
    <property type="entry name" value="PYR_PYL_RCAR_like"/>
    <property type="match status" value="1"/>
</dbReference>
<dbReference type="Gene3D" id="3.30.530.20">
    <property type="match status" value="1"/>
</dbReference>
<dbReference type="InterPro" id="IPR019587">
    <property type="entry name" value="Polyketide_cyclase/dehydratase"/>
</dbReference>
<organism evidence="2 3">
    <name type="scientific">Derxia gummosa DSM 723</name>
    <dbReference type="NCBI Taxonomy" id="1121388"/>
    <lineage>
        <taxon>Bacteria</taxon>
        <taxon>Pseudomonadati</taxon>
        <taxon>Pseudomonadota</taxon>
        <taxon>Betaproteobacteria</taxon>
        <taxon>Burkholderiales</taxon>
        <taxon>Alcaligenaceae</taxon>
        <taxon>Derxia</taxon>
    </lineage>
</organism>
<keyword evidence="2" id="KW-1185">Reference proteome</keyword>
<accession>A0A8B6X8V2</accession>
<dbReference type="InterPro" id="IPR023393">
    <property type="entry name" value="START-like_dom_sf"/>
</dbReference>
<dbReference type="SUPFAM" id="SSF55961">
    <property type="entry name" value="Bet v1-like"/>
    <property type="match status" value="1"/>
</dbReference>
<dbReference type="Proteomes" id="UP000675920">
    <property type="component" value="Unplaced"/>
</dbReference>
<reference evidence="3" key="2">
    <citation type="submission" date="2025-08" db="UniProtKB">
        <authorList>
            <consortium name="RefSeq"/>
        </authorList>
    </citation>
    <scope>IDENTIFICATION</scope>
</reference>
<feature type="signal peptide" evidence="1">
    <location>
        <begin position="1"/>
        <end position="36"/>
    </location>
</feature>
<evidence type="ECO:0000313" key="2">
    <source>
        <dbReference type="Proteomes" id="UP000675920"/>
    </source>
</evidence>
<evidence type="ECO:0000313" key="3">
    <source>
        <dbReference type="RefSeq" id="WP_051378779.1"/>
    </source>
</evidence>
<dbReference type="PANTHER" id="PTHR39332:SF7">
    <property type="entry name" value="SRPBCC FAMILY PROTEIN"/>
    <property type="match status" value="1"/>
</dbReference>
<proteinExistence type="predicted"/>
<sequence>MLANLCTPAVCTPAALRVAACAAALAGVFAAPSAQAQPKLHVEESVALSAPVGKVWQTLGSFDGLAGWHPVVAKVDITAGSNNKKGAVRSITTKDGAKLVEELLDYSASGHSMRYRVVEWPLPVSDYVSTLKVLPDGKGSRVVWSGDFVRAASAPADVDDKKAREIISGIYTSGFDGLRKALGEAAR</sequence>
<keyword evidence="1" id="KW-0732">Signal</keyword>
<dbReference type="OrthoDB" id="1364128at2"/>
<dbReference type="Pfam" id="PF10604">
    <property type="entry name" value="Polyketide_cyc2"/>
    <property type="match status" value="1"/>
</dbReference>
<evidence type="ECO:0000256" key="1">
    <source>
        <dbReference type="SAM" id="SignalP"/>
    </source>
</evidence>
<dbReference type="AlphaFoldDB" id="A0A8B6X8V2"/>
<dbReference type="PANTHER" id="PTHR39332">
    <property type="entry name" value="BLL4707 PROTEIN"/>
    <property type="match status" value="1"/>
</dbReference>